<feature type="transmembrane region" description="Helical" evidence="2">
    <location>
        <begin position="86"/>
        <end position="110"/>
    </location>
</feature>
<name>A0A1I0W6U4_9PSEU</name>
<keyword evidence="4" id="KW-1185">Reference proteome</keyword>
<feature type="transmembrane region" description="Helical" evidence="2">
    <location>
        <begin position="122"/>
        <end position="142"/>
    </location>
</feature>
<dbReference type="AlphaFoldDB" id="A0A1I0W6U4"/>
<keyword evidence="2" id="KW-0812">Transmembrane</keyword>
<evidence type="ECO:0000313" key="3">
    <source>
        <dbReference type="EMBL" id="SFA84485.1"/>
    </source>
</evidence>
<dbReference type="Gene3D" id="2.130.10.10">
    <property type="entry name" value="YVTN repeat-like/Quinoprotein amine dehydrogenase"/>
    <property type="match status" value="1"/>
</dbReference>
<keyword evidence="2" id="KW-0472">Membrane</keyword>
<feature type="transmembrane region" description="Helical" evidence="2">
    <location>
        <begin position="56"/>
        <end position="74"/>
    </location>
</feature>
<accession>A0A1I0W6U4</accession>
<evidence type="ECO:0000313" key="4">
    <source>
        <dbReference type="Proteomes" id="UP000243799"/>
    </source>
</evidence>
<feature type="region of interest" description="Disordered" evidence="1">
    <location>
        <begin position="155"/>
        <end position="191"/>
    </location>
</feature>
<sequence>MLIAATLLIVAAFQPTTVKNGYIPPPADWFIVVVVVASVLAAISAWVVFRGRPAGWRGGAVLLGLAVAGGVRTFQELPIPSPSGGIGSAGAWALLGCGWLAIAGVLLVLAHPSPSVTPTATGWRAPTASAAATLVVAGLLTVTTPHVVVAANTDATTTAREAPPAEEPVLNGGQAWDTDQGSEPSTAGPGRDAIATAGGLLVASSAGVRMLDGSTGEEHWHHYRYDWRYFHYENTYFRGPDVGQSWDDTNLIVAGNGRVAAVNMTRVADGEDTEADTRTWVFDTISGQVLSETDGDRAVAIAGDLVLSTNEVLHGGSGRVNARAWSGEQRWEHPLPEGCELGGAHAVPGDRIVLSVRCDVWTTDTSPHVLALDAGTGELAWRWQPPEAGRMTIRPGEAEHEDTVLVQVRLGDNRNPEQSVYALDTASGEARWQRERLRLQHDSADEPNGDDWYWSTITWAGPTPVLAESELTEGRFVLVGLDASDGSTTWTRKQPDRWRIPYGMQENPRMTGPVLGLDDGRLLAAAVLETNALKPRESLALTTIDAANGEELNDIVVRGRDFDIGFRLHRAPATVVATGERTTMIALS</sequence>
<keyword evidence="2" id="KW-1133">Transmembrane helix</keyword>
<dbReference type="STRING" id="490629.SAMN05216266_101801"/>
<reference evidence="4" key="1">
    <citation type="submission" date="2016-10" db="EMBL/GenBank/DDBJ databases">
        <authorList>
            <person name="Varghese N."/>
            <person name="Submissions S."/>
        </authorList>
    </citation>
    <scope>NUCLEOTIDE SEQUENCE [LARGE SCALE GENOMIC DNA]</scope>
    <source>
        <strain evidence="4">CGMCC 4.3568</strain>
    </source>
</reference>
<dbReference type="EMBL" id="FOKG01000001">
    <property type="protein sequence ID" value="SFA84485.1"/>
    <property type="molecule type" value="Genomic_DNA"/>
</dbReference>
<gene>
    <name evidence="3" type="ORF">SAMN05216266_101801</name>
</gene>
<dbReference type="InterPro" id="IPR015943">
    <property type="entry name" value="WD40/YVTN_repeat-like_dom_sf"/>
</dbReference>
<dbReference type="PANTHER" id="PTHR34512:SF30">
    <property type="entry name" value="OUTER MEMBRANE PROTEIN ASSEMBLY FACTOR BAMB"/>
    <property type="match status" value="1"/>
</dbReference>
<feature type="transmembrane region" description="Helical" evidence="2">
    <location>
        <begin position="30"/>
        <end position="49"/>
    </location>
</feature>
<dbReference type="SUPFAM" id="SSF50998">
    <property type="entry name" value="Quinoprotein alcohol dehydrogenase-like"/>
    <property type="match status" value="1"/>
</dbReference>
<evidence type="ECO:0000256" key="2">
    <source>
        <dbReference type="SAM" id="Phobius"/>
    </source>
</evidence>
<dbReference type="PANTHER" id="PTHR34512">
    <property type="entry name" value="CELL SURFACE PROTEIN"/>
    <property type="match status" value="1"/>
</dbReference>
<organism evidence="3 4">
    <name type="scientific">Amycolatopsis marina</name>
    <dbReference type="NCBI Taxonomy" id="490629"/>
    <lineage>
        <taxon>Bacteria</taxon>
        <taxon>Bacillati</taxon>
        <taxon>Actinomycetota</taxon>
        <taxon>Actinomycetes</taxon>
        <taxon>Pseudonocardiales</taxon>
        <taxon>Pseudonocardiaceae</taxon>
        <taxon>Amycolatopsis</taxon>
    </lineage>
</organism>
<dbReference type="Proteomes" id="UP000243799">
    <property type="component" value="Unassembled WGS sequence"/>
</dbReference>
<proteinExistence type="predicted"/>
<protein>
    <submittedName>
        <fullName evidence="3">PQQ-like domain-containing protein</fullName>
    </submittedName>
</protein>
<evidence type="ECO:0000256" key="1">
    <source>
        <dbReference type="SAM" id="MobiDB-lite"/>
    </source>
</evidence>
<dbReference type="InterPro" id="IPR011047">
    <property type="entry name" value="Quinoprotein_ADH-like_sf"/>
</dbReference>